<reference evidence="1" key="1">
    <citation type="submission" date="2020-05" db="EMBL/GenBank/DDBJ databases">
        <title>Large-scale comparative analyses of tick genomes elucidate their genetic diversity and vector capacities.</title>
        <authorList>
            <person name="Jia N."/>
            <person name="Wang J."/>
            <person name="Shi W."/>
            <person name="Du L."/>
            <person name="Sun Y."/>
            <person name="Zhan W."/>
            <person name="Jiang J."/>
            <person name="Wang Q."/>
            <person name="Zhang B."/>
            <person name="Ji P."/>
            <person name="Sakyi L.B."/>
            <person name="Cui X."/>
            <person name="Yuan T."/>
            <person name="Jiang B."/>
            <person name="Yang W."/>
            <person name="Lam T.T.-Y."/>
            <person name="Chang Q."/>
            <person name="Ding S."/>
            <person name="Wang X."/>
            <person name="Zhu J."/>
            <person name="Ruan X."/>
            <person name="Zhao L."/>
            <person name="Wei J."/>
            <person name="Que T."/>
            <person name="Du C."/>
            <person name="Cheng J."/>
            <person name="Dai P."/>
            <person name="Han X."/>
            <person name="Huang E."/>
            <person name="Gao Y."/>
            <person name="Liu J."/>
            <person name="Shao H."/>
            <person name="Ye R."/>
            <person name="Li L."/>
            <person name="Wei W."/>
            <person name="Wang X."/>
            <person name="Wang C."/>
            <person name="Yang T."/>
            <person name="Huo Q."/>
            <person name="Li W."/>
            <person name="Guo W."/>
            <person name="Chen H."/>
            <person name="Zhou L."/>
            <person name="Ni X."/>
            <person name="Tian J."/>
            <person name="Zhou Y."/>
            <person name="Sheng Y."/>
            <person name="Liu T."/>
            <person name="Pan Y."/>
            <person name="Xia L."/>
            <person name="Li J."/>
            <person name="Zhao F."/>
            <person name="Cao W."/>
        </authorList>
    </citation>
    <scope>NUCLEOTIDE SEQUENCE</scope>
    <source>
        <strain evidence="1">Dsil-2018</strain>
    </source>
</reference>
<dbReference type="Proteomes" id="UP000821865">
    <property type="component" value="Chromosome 1"/>
</dbReference>
<evidence type="ECO:0000313" key="2">
    <source>
        <dbReference type="Proteomes" id="UP000821865"/>
    </source>
</evidence>
<protein>
    <submittedName>
        <fullName evidence="1">Uncharacterized protein</fullName>
    </submittedName>
</protein>
<name>A0ACB8E2P6_DERSI</name>
<evidence type="ECO:0000313" key="1">
    <source>
        <dbReference type="EMBL" id="KAH7981094.1"/>
    </source>
</evidence>
<keyword evidence="2" id="KW-1185">Reference proteome</keyword>
<comment type="caution">
    <text evidence="1">The sequence shown here is derived from an EMBL/GenBank/DDBJ whole genome shotgun (WGS) entry which is preliminary data.</text>
</comment>
<gene>
    <name evidence="1" type="ORF">HPB49_021516</name>
</gene>
<organism evidence="1 2">
    <name type="scientific">Dermacentor silvarum</name>
    <name type="common">Tick</name>
    <dbReference type="NCBI Taxonomy" id="543639"/>
    <lineage>
        <taxon>Eukaryota</taxon>
        <taxon>Metazoa</taxon>
        <taxon>Ecdysozoa</taxon>
        <taxon>Arthropoda</taxon>
        <taxon>Chelicerata</taxon>
        <taxon>Arachnida</taxon>
        <taxon>Acari</taxon>
        <taxon>Parasitiformes</taxon>
        <taxon>Ixodida</taxon>
        <taxon>Ixodoidea</taxon>
        <taxon>Ixodidae</taxon>
        <taxon>Rhipicephalinae</taxon>
        <taxon>Dermacentor</taxon>
    </lineage>
</organism>
<sequence>MEKCLMAYDAAFKLKVVAYAQVRGKRGVGNFGVDGYGVYVAGKPSRPTGILKTPTADRRDSGEEMVPDMIVVPLTSWAGTPDVTADRKCALPPVSASTCAESSAFADRSHTPQQDTSLVRHRGKKTHFGVPSLKVVSPLTLLSPRRGLIIKGAVILVLLFSYCDSTDCYRYEVFIGASLNRSINPCDDFRAFVCSAWKEPSVYHHISRSSREDVVDAWSKNFELMLRRGKKYLAVAEKPLGMLSLCKYISLLDSASGTETLQRFMEERKIRWPGQPFRGANPLGVLLDLGFNWGLPLWFHVEFLRKQGSRWPARLAHQSGCTHSRVAESPSAASVYWQLLRLLAQALQTLGGTGDASSDTSTGK</sequence>
<proteinExistence type="predicted"/>
<accession>A0ACB8E2P6</accession>
<dbReference type="EMBL" id="CM023470">
    <property type="protein sequence ID" value="KAH7981094.1"/>
    <property type="molecule type" value="Genomic_DNA"/>
</dbReference>